<accession>A0A371EBV5</accession>
<feature type="region of interest" description="Disordered" evidence="1">
    <location>
        <begin position="1"/>
        <end position="20"/>
    </location>
</feature>
<dbReference type="EMBL" id="QJKJ01014861">
    <property type="protein sequence ID" value="RDX63505.1"/>
    <property type="molecule type" value="Genomic_DNA"/>
</dbReference>
<reference evidence="2" key="1">
    <citation type="submission" date="2018-05" db="EMBL/GenBank/DDBJ databases">
        <title>Draft genome of Mucuna pruriens seed.</title>
        <authorList>
            <person name="Nnadi N.E."/>
            <person name="Vos R."/>
            <person name="Hasami M.H."/>
            <person name="Devisetty U.K."/>
            <person name="Aguiy J.C."/>
        </authorList>
    </citation>
    <scope>NUCLEOTIDE SEQUENCE [LARGE SCALE GENOMIC DNA]</scope>
    <source>
        <strain evidence="2">JCA_2017</strain>
    </source>
</reference>
<feature type="compositionally biased region" description="Basic and acidic residues" evidence="1">
    <location>
        <begin position="1"/>
        <end position="13"/>
    </location>
</feature>
<protein>
    <submittedName>
        <fullName evidence="2">Uncharacterized protein</fullName>
    </submittedName>
</protein>
<name>A0A371EBV5_MUCPR</name>
<evidence type="ECO:0000313" key="2">
    <source>
        <dbReference type="EMBL" id="RDX63505.1"/>
    </source>
</evidence>
<keyword evidence="3" id="KW-1185">Reference proteome</keyword>
<feature type="non-terminal residue" evidence="2">
    <location>
        <position position="1"/>
    </location>
</feature>
<proteinExistence type="predicted"/>
<organism evidence="2 3">
    <name type="scientific">Mucuna pruriens</name>
    <name type="common">Velvet bean</name>
    <name type="synonym">Dolichos pruriens</name>
    <dbReference type="NCBI Taxonomy" id="157652"/>
    <lineage>
        <taxon>Eukaryota</taxon>
        <taxon>Viridiplantae</taxon>
        <taxon>Streptophyta</taxon>
        <taxon>Embryophyta</taxon>
        <taxon>Tracheophyta</taxon>
        <taxon>Spermatophyta</taxon>
        <taxon>Magnoliopsida</taxon>
        <taxon>eudicotyledons</taxon>
        <taxon>Gunneridae</taxon>
        <taxon>Pentapetalae</taxon>
        <taxon>rosids</taxon>
        <taxon>fabids</taxon>
        <taxon>Fabales</taxon>
        <taxon>Fabaceae</taxon>
        <taxon>Papilionoideae</taxon>
        <taxon>50 kb inversion clade</taxon>
        <taxon>NPAAA clade</taxon>
        <taxon>indigoferoid/millettioid clade</taxon>
        <taxon>Phaseoleae</taxon>
        <taxon>Mucuna</taxon>
    </lineage>
</organism>
<dbReference type="AlphaFoldDB" id="A0A371EBV5"/>
<sequence>MWKKNEETSSKELEESEDNLELEQIEVLSTSSSSCEEEGYCLGTGICNCNDCKTMNTLTKDQTSILINIIDKLEESSLKDEFIRQLNDLTCLIT</sequence>
<comment type="caution">
    <text evidence="2">The sequence shown here is derived from an EMBL/GenBank/DDBJ whole genome shotgun (WGS) entry which is preliminary data.</text>
</comment>
<evidence type="ECO:0000256" key="1">
    <source>
        <dbReference type="SAM" id="MobiDB-lite"/>
    </source>
</evidence>
<evidence type="ECO:0000313" key="3">
    <source>
        <dbReference type="Proteomes" id="UP000257109"/>
    </source>
</evidence>
<gene>
    <name evidence="2" type="ORF">CR513_58065</name>
</gene>
<dbReference type="Proteomes" id="UP000257109">
    <property type="component" value="Unassembled WGS sequence"/>
</dbReference>